<keyword evidence="2" id="KW-1185">Reference proteome</keyword>
<gene>
    <name evidence="1" type="ORF">AACH28_05595</name>
</gene>
<name>A0ACD5C5C5_9SPHI</name>
<accession>A0ACD5C5C5</accession>
<dbReference type="Proteomes" id="UP001485301">
    <property type="component" value="Chromosome"/>
</dbReference>
<dbReference type="EMBL" id="CP151087">
    <property type="protein sequence ID" value="WZN57011.1"/>
    <property type="molecule type" value="Genomic_DNA"/>
</dbReference>
<organism evidence="1 2">
    <name type="scientific">Sphingobacterium thalpophilum</name>
    <dbReference type="NCBI Taxonomy" id="259"/>
    <lineage>
        <taxon>Bacteria</taxon>
        <taxon>Pseudomonadati</taxon>
        <taxon>Bacteroidota</taxon>
        <taxon>Sphingobacteriia</taxon>
        <taxon>Sphingobacteriales</taxon>
        <taxon>Sphingobacteriaceae</taxon>
        <taxon>Sphingobacterium</taxon>
    </lineage>
</organism>
<evidence type="ECO:0000313" key="1">
    <source>
        <dbReference type="EMBL" id="WZN57011.1"/>
    </source>
</evidence>
<evidence type="ECO:0000313" key="2">
    <source>
        <dbReference type="Proteomes" id="UP001485301"/>
    </source>
</evidence>
<protein>
    <submittedName>
        <fullName evidence="1">Uncharacterized protein</fullName>
    </submittedName>
</protein>
<proteinExistence type="predicted"/>
<reference evidence="1" key="1">
    <citation type="submission" date="2024-04" db="EMBL/GenBank/DDBJ databases">
        <title>Complete genome sequence of Sphingobacterium thalpophiium BAA-1094.</title>
        <authorList>
            <person name="Adaikpoh B.I."/>
        </authorList>
    </citation>
    <scope>NUCLEOTIDE SEQUENCE</scope>
    <source>
        <strain evidence="1">BAA-1094</strain>
    </source>
</reference>
<sequence>MNQLIYSMRYYLILISALLLTGCKKEIDPTQGKEVLKAGFVYVNPEGKQLKDPTIIVPPKLSAMPANIDYIPYEGATFKSDIKVVRNKIEQDYSGTPVVKWVLYDLDNKRVVKTESESDINLDIASVGKYRLTQYIFKNEIESETLNMAVDSASKIVEISAIKSIDSIVIDKLSSHSPYLTFSFKEDEVFDAVVSLYNSLEDAENSKPPIAETEVNKALKLGASQIAFTNTDPIFIPTFDFPEKDDFYLQLTYMQHGKKFRILDNRFGSIFKYYKTGYLTADKSALQEERKLKFGDMTLTISSSFTFQR</sequence>